<keyword evidence="6" id="KW-0479">Metal-binding</keyword>
<dbReference type="InterPro" id="IPR045175">
    <property type="entry name" value="M28_fam"/>
</dbReference>
<dbReference type="InterPro" id="IPR007484">
    <property type="entry name" value="Peptidase_M28"/>
</dbReference>
<comment type="similarity">
    <text evidence="2">Belongs to the peptidase M28 family. M28B subfamily.</text>
</comment>
<evidence type="ECO:0000313" key="9">
    <source>
        <dbReference type="Proteomes" id="UP000193411"/>
    </source>
</evidence>
<protein>
    <recommendedName>
        <fullName evidence="6">Peptide hydrolase</fullName>
        <ecNumber evidence="6">3.4.-.-</ecNumber>
    </recommendedName>
</protein>
<sequence length="475" mass="49872">MRLSLLATLTFALLCNAAPSAPTTPAILGHYGVGDDAITLIAPTASNVQVLPGLTTKVPSGVSRSLAAESASGARPIQASSNLIVITYEARDGAPANARSDWYKTLTDRLPKGAQVQSASPNKSAVIVSVPNEATADILSDLVPGNSRLYRVDPSPKPGLAEGLKTTEVSRLDQVAAALAPGDKDPAIESLIAKVDIPFLQSTVRYLSGEDPASGLTTRHAQSEGYRKAANWVKTRFEEFGCATVELVPFRTGYGPNVVCTIPGADLANEHVLLTAHLDSRGTRFTASGKAPGADDDGSGSAMLLASLRAIKQSNLRLRRTLKVVAFGGEEQGLYGSAAYARAAKSRRDNIKFVLQGDMLAYRKPGEPLQLALPPASRATPAASEVVRKIAAAYVPELTVGTTNACCSDQQSFVEQGFPATALFERNGGIADPQYHKEGDVSARTGYDWQQLQGHTKVAVASVVSVAEIVAAPAK</sequence>
<accession>A0A1Y2I1N0</accession>
<dbReference type="OrthoDB" id="2214at2759"/>
<feature type="domain" description="Peptidase M28" evidence="7">
    <location>
        <begin position="257"/>
        <end position="460"/>
    </location>
</feature>
<keyword evidence="4 6" id="KW-0378">Hydrolase</keyword>
<feature type="chain" id="PRO_5011826206" description="Peptide hydrolase" evidence="6">
    <location>
        <begin position="18"/>
        <end position="475"/>
    </location>
</feature>
<dbReference type="PANTHER" id="PTHR12147:SF26">
    <property type="entry name" value="PEPTIDASE M28 DOMAIN-CONTAINING PROTEIN"/>
    <property type="match status" value="1"/>
</dbReference>
<evidence type="ECO:0000259" key="7">
    <source>
        <dbReference type="Pfam" id="PF04389"/>
    </source>
</evidence>
<dbReference type="GO" id="GO:0006508">
    <property type="term" value="P:proteolysis"/>
    <property type="evidence" value="ECO:0007669"/>
    <property type="project" value="UniProtKB-KW"/>
</dbReference>
<keyword evidence="6" id="KW-0732">Signal</keyword>
<evidence type="ECO:0000256" key="1">
    <source>
        <dbReference type="ARBA" id="ARBA00001947"/>
    </source>
</evidence>
<dbReference type="EC" id="3.4.-.-" evidence="6"/>
<dbReference type="EMBL" id="MCFL01000004">
    <property type="protein sequence ID" value="ORZ39883.1"/>
    <property type="molecule type" value="Genomic_DNA"/>
</dbReference>
<keyword evidence="9" id="KW-1185">Reference proteome</keyword>
<comment type="cofactor">
    <cofactor evidence="1">
        <name>Zn(2+)</name>
        <dbReference type="ChEBI" id="CHEBI:29105"/>
    </cofactor>
</comment>
<dbReference type="Pfam" id="PF04389">
    <property type="entry name" value="Peptidase_M28"/>
    <property type="match status" value="1"/>
</dbReference>
<keyword evidence="5 6" id="KW-0862">Zinc</keyword>
<evidence type="ECO:0000256" key="3">
    <source>
        <dbReference type="ARBA" id="ARBA00022670"/>
    </source>
</evidence>
<evidence type="ECO:0000256" key="6">
    <source>
        <dbReference type="RuleBase" id="RU361240"/>
    </source>
</evidence>
<dbReference type="STRING" id="765915.A0A1Y2I1N0"/>
<gene>
    <name evidence="8" type="ORF">BCR44DRAFT_64837</name>
</gene>
<reference evidence="8 9" key="1">
    <citation type="submission" date="2016-07" db="EMBL/GenBank/DDBJ databases">
        <title>Pervasive Adenine N6-methylation of Active Genes in Fungi.</title>
        <authorList>
            <consortium name="DOE Joint Genome Institute"/>
            <person name="Mondo S.J."/>
            <person name="Dannebaum R.O."/>
            <person name="Kuo R.C."/>
            <person name="Labutti K."/>
            <person name="Haridas S."/>
            <person name="Kuo A."/>
            <person name="Salamov A."/>
            <person name="Ahrendt S.R."/>
            <person name="Lipzen A."/>
            <person name="Sullivan W."/>
            <person name="Andreopoulos W.B."/>
            <person name="Clum A."/>
            <person name="Lindquist E."/>
            <person name="Daum C."/>
            <person name="Ramamoorthy G.K."/>
            <person name="Gryganskyi A."/>
            <person name="Culley D."/>
            <person name="Magnuson J.K."/>
            <person name="James T.Y."/>
            <person name="O'Malley M.A."/>
            <person name="Stajich J.E."/>
            <person name="Spatafora J.W."/>
            <person name="Visel A."/>
            <person name="Grigoriev I.V."/>
        </authorList>
    </citation>
    <scope>NUCLEOTIDE SEQUENCE [LARGE SCALE GENOMIC DNA]</scope>
    <source>
        <strain evidence="8 9">PL171</strain>
    </source>
</reference>
<dbReference type="Proteomes" id="UP000193411">
    <property type="component" value="Unassembled WGS sequence"/>
</dbReference>
<dbReference type="PANTHER" id="PTHR12147">
    <property type="entry name" value="METALLOPEPTIDASE M28 FAMILY MEMBER"/>
    <property type="match status" value="1"/>
</dbReference>
<dbReference type="AlphaFoldDB" id="A0A1Y2I1N0"/>
<dbReference type="GO" id="GO:0046872">
    <property type="term" value="F:metal ion binding"/>
    <property type="evidence" value="ECO:0007669"/>
    <property type="project" value="UniProtKB-KW"/>
</dbReference>
<name>A0A1Y2I1N0_9FUNG</name>
<dbReference type="Gene3D" id="3.40.630.10">
    <property type="entry name" value="Zn peptidases"/>
    <property type="match status" value="1"/>
</dbReference>
<evidence type="ECO:0000256" key="4">
    <source>
        <dbReference type="ARBA" id="ARBA00022801"/>
    </source>
</evidence>
<proteinExistence type="inferred from homology"/>
<dbReference type="SUPFAM" id="SSF53187">
    <property type="entry name" value="Zn-dependent exopeptidases"/>
    <property type="match status" value="1"/>
</dbReference>
<dbReference type="GO" id="GO:0008235">
    <property type="term" value="F:metalloexopeptidase activity"/>
    <property type="evidence" value="ECO:0007669"/>
    <property type="project" value="InterPro"/>
</dbReference>
<feature type="signal peptide" evidence="6">
    <location>
        <begin position="1"/>
        <end position="17"/>
    </location>
</feature>
<evidence type="ECO:0000256" key="2">
    <source>
        <dbReference type="ARBA" id="ARBA00005634"/>
    </source>
</evidence>
<evidence type="ECO:0000313" key="8">
    <source>
        <dbReference type="EMBL" id="ORZ39883.1"/>
    </source>
</evidence>
<comment type="caution">
    <text evidence="8">The sequence shown here is derived from an EMBL/GenBank/DDBJ whole genome shotgun (WGS) entry which is preliminary data.</text>
</comment>
<organism evidence="8 9">
    <name type="scientific">Catenaria anguillulae PL171</name>
    <dbReference type="NCBI Taxonomy" id="765915"/>
    <lineage>
        <taxon>Eukaryota</taxon>
        <taxon>Fungi</taxon>
        <taxon>Fungi incertae sedis</taxon>
        <taxon>Blastocladiomycota</taxon>
        <taxon>Blastocladiomycetes</taxon>
        <taxon>Blastocladiales</taxon>
        <taxon>Catenariaceae</taxon>
        <taxon>Catenaria</taxon>
    </lineage>
</organism>
<evidence type="ECO:0000256" key="5">
    <source>
        <dbReference type="ARBA" id="ARBA00022833"/>
    </source>
</evidence>
<keyword evidence="3 6" id="KW-0645">Protease</keyword>